<proteinExistence type="predicted"/>
<evidence type="ECO:0000313" key="3">
    <source>
        <dbReference type="Proteomes" id="UP000574390"/>
    </source>
</evidence>
<gene>
    <name evidence="2" type="ORF">FOZ62_004006</name>
</gene>
<feature type="compositionally biased region" description="Basic and acidic residues" evidence="1">
    <location>
        <begin position="1"/>
        <end position="12"/>
    </location>
</feature>
<sequence length="219" mass="24265">MSSTSSRDRSEEASPLPSVQPPIIGPPSRDFPSLCRSMGSEQPQEADQVQSRLEQLPIPTPDESIFASNCQELAGGDDELAIRMRKLGELLRLETREEPTKDPIVASSLASFCYVACYTPQGSLRQPLPLSLIYLTSLKLMRTYAPGLLAPGFTDDPLTVPFERLVRFHDPILWWHVTQGGTTSWTLGESRDFLPSLFAGPLSRQGHPEICQAIWSRLA</sequence>
<organism evidence="2 3">
    <name type="scientific">Perkinsus olseni</name>
    <name type="common">Perkinsus atlanticus</name>
    <dbReference type="NCBI Taxonomy" id="32597"/>
    <lineage>
        <taxon>Eukaryota</taxon>
        <taxon>Sar</taxon>
        <taxon>Alveolata</taxon>
        <taxon>Perkinsozoa</taxon>
        <taxon>Perkinsea</taxon>
        <taxon>Perkinsida</taxon>
        <taxon>Perkinsidae</taxon>
        <taxon>Perkinsus</taxon>
    </lineage>
</organism>
<feature type="region of interest" description="Disordered" evidence="1">
    <location>
        <begin position="1"/>
        <end position="49"/>
    </location>
</feature>
<comment type="caution">
    <text evidence="2">The sequence shown here is derived from an EMBL/GenBank/DDBJ whole genome shotgun (WGS) entry which is preliminary data.</text>
</comment>
<dbReference type="AlphaFoldDB" id="A0A7J6QFJ8"/>
<accession>A0A7J6QFJ8</accession>
<dbReference type="Proteomes" id="UP000574390">
    <property type="component" value="Unassembled WGS sequence"/>
</dbReference>
<feature type="compositionally biased region" description="Polar residues" evidence="1">
    <location>
        <begin position="39"/>
        <end position="49"/>
    </location>
</feature>
<name>A0A7J6QFJ8_PEROL</name>
<protein>
    <submittedName>
        <fullName evidence="2">Uncharacterized protein</fullName>
    </submittedName>
</protein>
<evidence type="ECO:0000313" key="2">
    <source>
        <dbReference type="EMBL" id="KAF4707135.1"/>
    </source>
</evidence>
<dbReference type="EMBL" id="JABANM010029932">
    <property type="protein sequence ID" value="KAF4707135.1"/>
    <property type="molecule type" value="Genomic_DNA"/>
</dbReference>
<evidence type="ECO:0000256" key="1">
    <source>
        <dbReference type="SAM" id="MobiDB-lite"/>
    </source>
</evidence>
<reference evidence="2 3" key="1">
    <citation type="submission" date="2020-04" db="EMBL/GenBank/DDBJ databases">
        <title>Perkinsus olseni comparative genomics.</title>
        <authorList>
            <person name="Bogema D.R."/>
        </authorList>
    </citation>
    <scope>NUCLEOTIDE SEQUENCE [LARGE SCALE GENOMIC DNA]</scope>
    <source>
        <strain evidence="2">ATCC PRA-205</strain>
    </source>
</reference>
<feature type="non-terminal residue" evidence="2">
    <location>
        <position position="219"/>
    </location>
</feature>